<evidence type="ECO:0000256" key="5">
    <source>
        <dbReference type="ARBA" id="ARBA00022833"/>
    </source>
</evidence>
<keyword evidence="8" id="KW-1185">Reference proteome</keyword>
<evidence type="ECO:0000256" key="2">
    <source>
        <dbReference type="ARBA" id="ARBA00006676"/>
    </source>
</evidence>
<dbReference type="SUPFAM" id="SSF51556">
    <property type="entry name" value="Metallo-dependent hydrolases"/>
    <property type="match status" value="1"/>
</dbReference>
<reference evidence="7 8" key="1">
    <citation type="submission" date="2022-06" db="EMBL/GenBank/DDBJ databases">
        <title>Genomic Encyclopedia of Archaeal and Bacterial Type Strains, Phase II (KMG-II): from individual species to whole genera.</title>
        <authorList>
            <person name="Goeker M."/>
        </authorList>
    </citation>
    <scope>NUCLEOTIDE SEQUENCE [LARGE SCALE GENOMIC DNA]</scope>
    <source>
        <strain evidence="7 8">DSM 40477</strain>
    </source>
</reference>
<gene>
    <name evidence="7" type="ORF">LX15_002048</name>
</gene>
<dbReference type="Pfam" id="PF00962">
    <property type="entry name" value="A_deaminase"/>
    <property type="match status" value="1"/>
</dbReference>
<comment type="caution">
    <text evidence="7">The sequence shown here is derived from an EMBL/GenBank/DDBJ whole genome shotgun (WGS) entry which is preliminary data.</text>
</comment>
<accession>A0ABT1HS58</accession>
<dbReference type="RefSeq" id="WP_253669286.1">
    <property type="nucleotide sequence ID" value="NZ_JAMTCP010000008.1"/>
</dbReference>
<dbReference type="InterPro" id="IPR001365">
    <property type="entry name" value="A_deaminase_dom"/>
</dbReference>
<protein>
    <submittedName>
        <fullName evidence="7">Adenosine deaminase</fullName>
    </submittedName>
</protein>
<dbReference type="EMBL" id="JAMTCP010000008">
    <property type="protein sequence ID" value="MCP2258354.1"/>
    <property type="molecule type" value="Genomic_DNA"/>
</dbReference>
<sequence length="342" mass="35594">MGDTQRTNSRPPRDLRALPKAHLHLHLAGSLRPATLRELAERHGLPDPRLPSDPEIQGWARFQELYDAARAVLRTAEDLRRVVVEAAAADAEDGCGWLEIQVDPTAYAPLLGGTRAVLEAVLAGAAEAPVPTGVIVSSSWARPAAHAERLAALAAEYAGAGVVGFGLSNDERLGRPSDFARAFRIAAEAGLLGTPHSGFFTGPAHVRECVEVLGAARVGHGTSAASDPATLALLAERRVALEVCPTSYPPFGVHELADVPVATLLDAGVPVALAADDPLLFGVGLLGQYEICRTALGLSDQRLAAVAGDGIRSSSAPEPLRVAMLSTVDAWLAGRGPDLDAG</sequence>
<evidence type="ECO:0000256" key="3">
    <source>
        <dbReference type="ARBA" id="ARBA00022723"/>
    </source>
</evidence>
<keyword evidence="4" id="KW-0378">Hydrolase</keyword>
<evidence type="ECO:0000256" key="4">
    <source>
        <dbReference type="ARBA" id="ARBA00022801"/>
    </source>
</evidence>
<comment type="similarity">
    <text evidence="2">Belongs to the metallo-dependent hydrolases superfamily. Adenosine and AMP deaminases family.</text>
</comment>
<keyword evidence="5" id="KW-0862">Zinc</keyword>
<evidence type="ECO:0000259" key="6">
    <source>
        <dbReference type="Pfam" id="PF00962"/>
    </source>
</evidence>
<evidence type="ECO:0000313" key="8">
    <source>
        <dbReference type="Proteomes" id="UP001205311"/>
    </source>
</evidence>
<organism evidence="7 8">
    <name type="scientific">Streptoalloteichus tenebrarius (strain ATCC 17920 / DSM 40477 / JCM 4838 / CBS 697.72 / NBRC 16177 / NCIMB 11028 / NRRL B-12390 / A12253. 1 / ISP 5477)</name>
    <name type="common">Streptomyces tenebrarius</name>
    <dbReference type="NCBI Taxonomy" id="1933"/>
    <lineage>
        <taxon>Bacteria</taxon>
        <taxon>Bacillati</taxon>
        <taxon>Actinomycetota</taxon>
        <taxon>Actinomycetes</taxon>
        <taxon>Pseudonocardiales</taxon>
        <taxon>Pseudonocardiaceae</taxon>
        <taxon>Streptoalloteichus</taxon>
    </lineage>
</organism>
<dbReference type="Gene3D" id="3.20.20.140">
    <property type="entry name" value="Metal-dependent hydrolases"/>
    <property type="match status" value="1"/>
</dbReference>
<dbReference type="NCBIfam" id="TIGR01430">
    <property type="entry name" value="aden_deam"/>
    <property type="match status" value="1"/>
</dbReference>
<keyword evidence="3" id="KW-0479">Metal-binding</keyword>
<proteinExistence type="inferred from homology"/>
<evidence type="ECO:0000313" key="7">
    <source>
        <dbReference type="EMBL" id="MCP2258354.1"/>
    </source>
</evidence>
<comment type="cofactor">
    <cofactor evidence="1">
        <name>Zn(2+)</name>
        <dbReference type="ChEBI" id="CHEBI:29105"/>
    </cofactor>
</comment>
<dbReference type="PANTHER" id="PTHR43114:SF6">
    <property type="entry name" value="ADENINE DEAMINASE"/>
    <property type="match status" value="1"/>
</dbReference>
<evidence type="ECO:0000256" key="1">
    <source>
        <dbReference type="ARBA" id="ARBA00001947"/>
    </source>
</evidence>
<dbReference type="InterPro" id="IPR006330">
    <property type="entry name" value="Ado/ade_deaminase"/>
</dbReference>
<dbReference type="PANTHER" id="PTHR43114">
    <property type="entry name" value="ADENINE DEAMINASE"/>
    <property type="match status" value="1"/>
</dbReference>
<dbReference type="InterPro" id="IPR032466">
    <property type="entry name" value="Metal_Hydrolase"/>
</dbReference>
<feature type="domain" description="Adenosine deaminase" evidence="6">
    <location>
        <begin position="19"/>
        <end position="331"/>
    </location>
</feature>
<name>A0ABT1HS58_STRSD</name>
<dbReference type="Proteomes" id="UP001205311">
    <property type="component" value="Unassembled WGS sequence"/>
</dbReference>